<dbReference type="Proteomes" id="UP000569329">
    <property type="component" value="Unassembled WGS sequence"/>
</dbReference>
<evidence type="ECO:0000313" key="3">
    <source>
        <dbReference type="Proteomes" id="UP000569329"/>
    </source>
</evidence>
<dbReference type="RefSeq" id="WP_182544679.1">
    <property type="nucleotide sequence ID" value="NZ_JACGWZ010000003.1"/>
</dbReference>
<dbReference type="AlphaFoldDB" id="A0A839DWV5"/>
<organism evidence="2 3">
    <name type="scientific">Halosaccharopolyspora lacisalsi</name>
    <dbReference type="NCBI Taxonomy" id="1000566"/>
    <lineage>
        <taxon>Bacteria</taxon>
        <taxon>Bacillati</taxon>
        <taxon>Actinomycetota</taxon>
        <taxon>Actinomycetes</taxon>
        <taxon>Pseudonocardiales</taxon>
        <taxon>Pseudonocardiaceae</taxon>
        <taxon>Halosaccharopolyspora</taxon>
    </lineage>
</organism>
<reference evidence="2 3" key="1">
    <citation type="submission" date="2020-07" db="EMBL/GenBank/DDBJ databases">
        <title>Sequencing the genomes of 1000 actinobacteria strains.</title>
        <authorList>
            <person name="Klenk H.-P."/>
        </authorList>
    </citation>
    <scope>NUCLEOTIDE SEQUENCE [LARGE SCALE GENOMIC DNA]</scope>
    <source>
        <strain evidence="2 3">DSM 45975</strain>
    </source>
</reference>
<gene>
    <name evidence="2" type="ORF">FHX42_002864</name>
</gene>
<comment type="caution">
    <text evidence="2">The sequence shown here is derived from an EMBL/GenBank/DDBJ whole genome shotgun (WGS) entry which is preliminary data.</text>
</comment>
<evidence type="ECO:0000313" key="2">
    <source>
        <dbReference type="EMBL" id="MBA8825513.1"/>
    </source>
</evidence>
<sequence>MDKYFDLEGCVYPATRDLGIEQPVVVGGRLVTFWESVSDEEEFVPLEEVARLIRWLPELARSRVPSTGRGWPMRRTRADRPRRFCDRTA</sequence>
<name>A0A839DWV5_9PSEU</name>
<accession>A0A839DWV5</accession>
<feature type="compositionally biased region" description="Basic and acidic residues" evidence="1">
    <location>
        <begin position="76"/>
        <end position="89"/>
    </location>
</feature>
<feature type="region of interest" description="Disordered" evidence="1">
    <location>
        <begin position="65"/>
        <end position="89"/>
    </location>
</feature>
<keyword evidence="3" id="KW-1185">Reference proteome</keyword>
<protein>
    <submittedName>
        <fullName evidence="2">Uncharacterized protein</fullName>
    </submittedName>
</protein>
<evidence type="ECO:0000256" key="1">
    <source>
        <dbReference type="SAM" id="MobiDB-lite"/>
    </source>
</evidence>
<proteinExistence type="predicted"/>
<dbReference type="EMBL" id="JACGWZ010000003">
    <property type="protein sequence ID" value="MBA8825513.1"/>
    <property type="molecule type" value="Genomic_DNA"/>
</dbReference>